<sequence length="61" mass="7009">MFPYLPHTKKEIEEMLESIGVASIDDLFTDIPDELNLKNPLNIPDGISEYEVFKKLNDLSK</sequence>
<dbReference type="GO" id="GO:0009116">
    <property type="term" value="P:nucleoside metabolic process"/>
    <property type="evidence" value="ECO:0007669"/>
    <property type="project" value="InterPro"/>
</dbReference>
<gene>
    <name evidence="3" type="ORF">S03H2_68972</name>
</gene>
<dbReference type="AlphaFoldDB" id="X1JHR1"/>
<dbReference type="PANTHER" id="PTHR42806:SF1">
    <property type="entry name" value="GLYCINE DEHYDROGENASE (DECARBOXYLATING)"/>
    <property type="match status" value="1"/>
</dbReference>
<dbReference type="EMBL" id="BARU01045463">
    <property type="protein sequence ID" value="GAH93552.1"/>
    <property type="molecule type" value="Genomic_DNA"/>
</dbReference>
<feature type="non-terminal residue" evidence="3">
    <location>
        <position position="61"/>
    </location>
</feature>
<dbReference type="InterPro" id="IPR049315">
    <property type="entry name" value="GDC-P_N"/>
</dbReference>
<comment type="caution">
    <text evidence="3">The sequence shown here is derived from an EMBL/GenBank/DDBJ whole genome shotgun (WGS) entry which is preliminary data.</text>
</comment>
<proteinExistence type="predicted"/>
<keyword evidence="1" id="KW-0560">Oxidoreductase</keyword>
<dbReference type="PANTHER" id="PTHR42806">
    <property type="entry name" value="GLYCINE CLEAVAGE SYSTEM P-PROTEIN"/>
    <property type="match status" value="1"/>
</dbReference>
<dbReference type="InterPro" id="IPR015424">
    <property type="entry name" value="PyrdxlP-dep_Trfase"/>
</dbReference>
<feature type="domain" description="Glycine cleavage system P-protein N-terminal" evidence="2">
    <location>
        <begin position="4"/>
        <end position="60"/>
    </location>
</feature>
<evidence type="ECO:0000259" key="2">
    <source>
        <dbReference type="Pfam" id="PF02347"/>
    </source>
</evidence>
<dbReference type="GO" id="GO:0004375">
    <property type="term" value="F:glycine dehydrogenase (decarboxylating) activity"/>
    <property type="evidence" value="ECO:0007669"/>
    <property type="project" value="InterPro"/>
</dbReference>
<dbReference type="InterPro" id="IPR023010">
    <property type="entry name" value="GcvPA"/>
</dbReference>
<name>X1JHR1_9ZZZZ</name>
<organism evidence="3">
    <name type="scientific">marine sediment metagenome</name>
    <dbReference type="NCBI Taxonomy" id="412755"/>
    <lineage>
        <taxon>unclassified sequences</taxon>
        <taxon>metagenomes</taxon>
        <taxon>ecological metagenomes</taxon>
    </lineage>
</organism>
<reference evidence="3" key="1">
    <citation type="journal article" date="2014" name="Front. Microbiol.">
        <title>High frequency of phylogenetically diverse reductive dehalogenase-homologous genes in deep subseafloor sedimentary metagenomes.</title>
        <authorList>
            <person name="Kawai M."/>
            <person name="Futagami T."/>
            <person name="Toyoda A."/>
            <person name="Takaki Y."/>
            <person name="Nishi S."/>
            <person name="Hori S."/>
            <person name="Arai W."/>
            <person name="Tsubouchi T."/>
            <person name="Morono Y."/>
            <person name="Uchiyama I."/>
            <person name="Ito T."/>
            <person name="Fujiyama A."/>
            <person name="Inagaki F."/>
            <person name="Takami H."/>
        </authorList>
    </citation>
    <scope>NUCLEOTIDE SEQUENCE</scope>
    <source>
        <strain evidence="3">Expedition CK06-06</strain>
    </source>
</reference>
<evidence type="ECO:0000313" key="3">
    <source>
        <dbReference type="EMBL" id="GAH93552.1"/>
    </source>
</evidence>
<accession>X1JHR1</accession>
<dbReference type="Pfam" id="PF02347">
    <property type="entry name" value="GDC-P"/>
    <property type="match status" value="1"/>
</dbReference>
<dbReference type="SUPFAM" id="SSF53383">
    <property type="entry name" value="PLP-dependent transferases"/>
    <property type="match status" value="1"/>
</dbReference>
<evidence type="ECO:0000256" key="1">
    <source>
        <dbReference type="ARBA" id="ARBA00023002"/>
    </source>
</evidence>
<protein>
    <recommendedName>
        <fullName evidence="2">Glycine cleavage system P-protein N-terminal domain-containing protein</fullName>
    </recommendedName>
</protein>